<gene>
    <name evidence="2" type="ORF">MVAC_28029</name>
</gene>
<feature type="domain" description="PE" evidence="1">
    <location>
        <begin position="8"/>
        <end position="91"/>
    </location>
</feature>
<evidence type="ECO:0000313" key="2">
    <source>
        <dbReference type="EMBL" id="EJZ04655.1"/>
    </source>
</evidence>
<dbReference type="PATRIC" id="fig|1194972.3.peg.5561"/>
<accession>K0UI30</accession>
<dbReference type="AlphaFoldDB" id="K0UI30"/>
<reference evidence="2 3" key="1">
    <citation type="journal article" date="2012" name="J. Bacteriol.">
        <title>Complete Genome Sequence of Mycobacterium vaccae Type Strain ATCC 25954.</title>
        <authorList>
            <person name="Ho Y.S."/>
            <person name="Adroub S.A."/>
            <person name="Abadi M."/>
            <person name="Al Alwan B."/>
            <person name="Alkhateeb R."/>
            <person name="Gao G."/>
            <person name="Ragab A."/>
            <person name="Ali S."/>
            <person name="van Soolingen D."/>
            <person name="Bitter W."/>
            <person name="Pain A."/>
            <person name="Abdallah A.M."/>
        </authorList>
    </citation>
    <scope>NUCLEOTIDE SEQUENCE [LARGE SCALE GENOMIC DNA]</scope>
    <source>
        <strain evidence="2 3">ATCC 25954</strain>
    </source>
</reference>
<sequence>MVDNEILRMRPTEVAEASAQLDALAGRVEQLLHTEAPNLSVQTGARDEVSQRVANTLNGVHDAFGASLERGATEMRETAATLRSQADDVTKLDEGFAV</sequence>
<dbReference type="Pfam" id="PF00934">
    <property type="entry name" value="PE"/>
    <property type="match status" value="1"/>
</dbReference>
<dbReference type="Gene3D" id="1.10.287.850">
    <property type="entry name" value="HP0062-like domain"/>
    <property type="match status" value="1"/>
</dbReference>
<name>K0UI30_MYCVA</name>
<protein>
    <recommendedName>
        <fullName evidence="1">PE domain-containing protein</fullName>
    </recommendedName>
</protein>
<dbReference type="HOGENOM" id="CLU_171788_0_1_11"/>
<keyword evidence="3" id="KW-1185">Reference proteome</keyword>
<evidence type="ECO:0000259" key="1">
    <source>
        <dbReference type="Pfam" id="PF00934"/>
    </source>
</evidence>
<dbReference type="EMBL" id="ALQA01000106">
    <property type="protein sequence ID" value="EJZ04655.1"/>
    <property type="molecule type" value="Genomic_DNA"/>
</dbReference>
<dbReference type="InterPro" id="IPR000084">
    <property type="entry name" value="PE-PGRS_N"/>
</dbReference>
<proteinExistence type="predicted"/>
<evidence type="ECO:0000313" key="3">
    <source>
        <dbReference type="Proteomes" id="UP000006072"/>
    </source>
</evidence>
<organism evidence="2 3">
    <name type="scientific">Mycolicibacterium vaccae ATCC 25954</name>
    <dbReference type="NCBI Taxonomy" id="1194972"/>
    <lineage>
        <taxon>Bacteria</taxon>
        <taxon>Bacillati</taxon>
        <taxon>Actinomycetota</taxon>
        <taxon>Actinomycetes</taxon>
        <taxon>Mycobacteriales</taxon>
        <taxon>Mycobacteriaceae</taxon>
        <taxon>Mycolicibacterium</taxon>
    </lineage>
</organism>
<comment type="caution">
    <text evidence="2">The sequence shown here is derived from an EMBL/GenBank/DDBJ whole genome shotgun (WGS) entry which is preliminary data.</text>
</comment>
<dbReference type="Proteomes" id="UP000006072">
    <property type="component" value="Unassembled WGS sequence"/>
</dbReference>
<dbReference type="RefSeq" id="WP_003934028.1">
    <property type="nucleotide sequence ID" value="NZ_JH814710.1"/>
</dbReference>
<dbReference type="eggNOG" id="ENOG5030M5Q">
    <property type="taxonomic scope" value="Bacteria"/>
</dbReference>